<evidence type="ECO:0000313" key="10">
    <source>
        <dbReference type="EMBL" id="EKX50660.1"/>
    </source>
</evidence>
<evidence type="ECO:0000256" key="3">
    <source>
        <dbReference type="ARBA" id="ARBA00022741"/>
    </source>
</evidence>
<dbReference type="GO" id="GO:0007168">
    <property type="term" value="P:receptor guanylyl cyclase signaling pathway"/>
    <property type="evidence" value="ECO:0007669"/>
    <property type="project" value="TreeGrafter"/>
</dbReference>
<keyword evidence="3" id="KW-0547">Nucleotide-binding</keyword>
<evidence type="ECO:0000256" key="8">
    <source>
        <dbReference type="SAM" id="SignalP"/>
    </source>
</evidence>
<dbReference type="EnsemblProtists" id="EKX50660">
    <property type="protein sequence ID" value="EKX50660"/>
    <property type="gene ID" value="GUITHDRAFT_66714"/>
</dbReference>
<reference evidence="12" key="2">
    <citation type="submission" date="2012-11" db="EMBL/GenBank/DDBJ databases">
        <authorList>
            <person name="Kuo A."/>
            <person name="Curtis B.A."/>
            <person name="Tanifuji G."/>
            <person name="Burki F."/>
            <person name="Gruber A."/>
            <person name="Irimia M."/>
            <person name="Maruyama S."/>
            <person name="Arias M.C."/>
            <person name="Ball S.G."/>
            <person name="Gile G.H."/>
            <person name="Hirakawa Y."/>
            <person name="Hopkins J.F."/>
            <person name="Rensing S.A."/>
            <person name="Schmutz J."/>
            <person name="Symeonidi A."/>
            <person name="Elias M."/>
            <person name="Eveleigh R.J."/>
            <person name="Herman E.K."/>
            <person name="Klute M.J."/>
            <person name="Nakayama T."/>
            <person name="Obornik M."/>
            <person name="Reyes-Prieto A."/>
            <person name="Armbrust E.V."/>
            <person name="Aves S.J."/>
            <person name="Beiko R.G."/>
            <person name="Coutinho P."/>
            <person name="Dacks J.B."/>
            <person name="Durnford D.G."/>
            <person name="Fast N.M."/>
            <person name="Green B.R."/>
            <person name="Grisdale C."/>
            <person name="Hempe F."/>
            <person name="Henrissat B."/>
            <person name="Hoppner M.P."/>
            <person name="Ishida K.-I."/>
            <person name="Kim E."/>
            <person name="Koreny L."/>
            <person name="Kroth P.G."/>
            <person name="Liu Y."/>
            <person name="Malik S.-B."/>
            <person name="Maier U.G."/>
            <person name="McRose D."/>
            <person name="Mock T."/>
            <person name="Neilson J.A."/>
            <person name="Onodera N.T."/>
            <person name="Poole A.M."/>
            <person name="Pritham E.J."/>
            <person name="Richards T.A."/>
            <person name="Rocap G."/>
            <person name="Roy S.W."/>
            <person name="Sarai C."/>
            <person name="Schaack S."/>
            <person name="Shirato S."/>
            <person name="Slamovits C.H."/>
            <person name="Spencer D.F."/>
            <person name="Suzuki S."/>
            <person name="Worden A.Z."/>
            <person name="Zauner S."/>
            <person name="Barry K."/>
            <person name="Bell C."/>
            <person name="Bharti A.K."/>
            <person name="Crow J.A."/>
            <person name="Grimwood J."/>
            <person name="Kramer R."/>
            <person name="Lindquist E."/>
            <person name="Lucas S."/>
            <person name="Salamov A."/>
            <person name="McFadden G.I."/>
            <person name="Lane C.E."/>
            <person name="Keeling P.J."/>
            <person name="Gray M.W."/>
            <person name="Grigoriev I.V."/>
            <person name="Archibald J.M."/>
        </authorList>
    </citation>
    <scope>NUCLEOTIDE SEQUENCE</scope>
    <source>
        <strain evidence="12">CCMP2712</strain>
    </source>
</reference>
<evidence type="ECO:0000313" key="11">
    <source>
        <dbReference type="EnsemblProtists" id="EKX50660"/>
    </source>
</evidence>
<dbReference type="PANTHER" id="PTHR11920">
    <property type="entry name" value="GUANYLYL CYCLASE"/>
    <property type="match status" value="1"/>
</dbReference>
<dbReference type="AlphaFoldDB" id="L1JR41"/>
<dbReference type="GO" id="GO:0004383">
    <property type="term" value="F:guanylate cyclase activity"/>
    <property type="evidence" value="ECO:0007669"/>
    <property type="project" value="TreeGrafter"/>
</dbReference>
<dbReference type="GeneID" id="17307136"/>
<keyword evidence="8" id="KW-0732">Signal</keyword>
<keyword evidence="12" id="KW-1185">Reference proteome</keyword>
<proteinExistence type="inferred from homology"/>
<keyword evidence="2" id="KW-0812">Transmembrane</keyword>
<evidence type="ECO:0000313" key="12">
    <source>
        <dbReference type="Proteomes" id="UP000011087"/>
    </source>
</evidence>
<comment type="subcellular location">
    <subcellularLocation>
        <location evidence="1">Membrane</location>
    </subcellularLocation>
</comment>
<dbReference type="PANTHER" id="PTHR11920:SF335">
    <property type="entry name" value="GUANYLATE CYCLASE"/>
    <property type="match status" value="1"/>
</dbReference>
<dbReference type="InterPro" id="IPR050401">
    <property type="entry name" value="Cyclic_nucleotide_synthase"/>
</dbReference>
<dbReference type="CDD" id="cd07302">
    <property type="entry name" value="CHD"/>
    <property type="match status" value="1"/>
</dbReference>
<evidence type="ECO:0000256" key="1">
    <source>
        <dbReference type="ARBA" id="ARBA00004370"/>
    </source>
</evidence>
<dbReference type="Proteomes" id="UP000011087">
    <property type="component" value="Unassembled WGS sequence"/>
</dbReference>
<dbReference type="FunFam" id="3.30.70.1230:FF:000030">
    <property type="entry name" value="Si:ch211-215j19.12"/>
    <property type="match status" value="1"/>
</dbReference>
<keyword evidence="4" id="KW-1133">Transmembrane helix</keyword>
<sequence>MAGSVVISTLLLLLLLSHKQYSKLLYRIMPRHVVHRLQNGQQVVEVFDDVTVFFSDIVGFTDLAGQSSPLEVVALLNDLYTKFDNLVDKHGVCKVDTIGDAYMVVGGAPDRCEPSEAAAKVAKFALDALEEMTRSGHAISMRAGMASGPVVAGVLGTSVPKYSIFGDTVNTASRMESTGKAGLLQATEHTRDLLLESSSRFEIEERVHANGQKGIMVKGKGIMNTFWVRSVSEGS</sequence>
<keyword evidence="5" id="KW-0472">Membrane</keyword>
<dbReference type="GO" id="GO:0000166">
    <property type="term" value="F:nucleotide binding"/>
    <property type="evidence" value="ECO:0007669"/>
    <property type="project" value="UniProtKB-KW"/>
</dbReference>
<evidence type="ECO:0000256" key="7">
    <source>
        <dbReference type="RuleBase" id="RU000405"/>
    </source>
</evidence>
<dbReference type="SUPFAM" id="SSF55073">
    <property type="entry name" value="Nucleotide cyclase"/>
    <property type="match status" value="1"/>
</dbReference>
<dbReference type="GO" id="GO:0035556">
    <property type="term" value="P:intracellular signal transduction"/>
    <property type="evidence" value="ECO:0007669"/>
    <property type="project" value="InterPro"/>
</dbReference>
<dbReference type="RefSeq" id="XP_005837640.1">
    <property type="nucleotide sequence ID" value="XM_005837583.1"/>
</dbReference>
<dbReference type="SMART" id="SM00044">
    <property type="entry name" value="CYCc"/>
    <property type="match status" value="1"/>
</dbReference>
<evidence type="ECO:0000256" key="5">
    <source>
        <dbReference type="ARBA" id="ARBA00023136"/>
    </source>
</evidence>
<accession>L1JR41</accession>
<dbReference type="EMBL" id="JH992978">
    <property type="protein sequence ID" value="EKX50660.1"/>
    <property type="molecule type" value="Genomic_DNA"/>
</dbReference>
<evidence type="ECO:0000256" key="6">
    <source>
        <dbReference type="ARBA" id="ARBA00023239"/>
    </source>
</evidence>
<feature type="signal peptide" evidence="8">
    <location>
        <begin position="1"/>
        <end position="22"/>
    </location>
</feature>
<dbReference type="Gene3D" id="3.30.70.1230">
    <property type="entry name" value="Nucleotide cyclase"/>
    <property type="match status" value="1"/>
</dbReference>
<reference evidence="11" key="3">
    <citation type="submission" date="2015-06" db="UniProtKB">
        <authorList>
            <consortium name="EnsemblProtists"/>
        </authorList>
    </citation>
    <scope>IDENTIFICATION</scope>
</reference>
<name>L1JR41_GUITC</name>
<gene>
    <name evidence="10" type="ORF">GUITHDRAFT_66714</name>
</gene>
<dbReference type="KEGG" id="gtt:GUITHDRAFT_66714"/>
<feature type="domain" description="Guanylate cyclase" evidence="9">
    <location>
        <begin position="51"/>
        <end position="176"/>
    </location>
</feature>
<feature type="chain" id="PRO_5008771658" description="Guanylate cyclase domain-containing protein" evidence="8">
    <location>
        <begin position="23"/>
        <end position="235"/>
    </location>
</feature>
<dbReference type="GO" id="GO:0001653">
    <property type="term" value="F:peptide receptor activity"/>
    <property type="evidence" value="ECO:0007669"/>
    <property type="project" value="TreeGrafter"/>
</dbReference>
<dbReference type="InterPro" id="IPR001054">
    <property type="entry name" value="A/G_cyclase"/>
</dbReference>
<dbReference type="PROSITE" id="PS50125">
    <property type="entry name" value="GUANYLATE_CYCLASE_2"/>
    <property type="match status" value="1"/>
</dbReference>
<dbReference type="PROSITE" id="PS00452">
    <property type="entry name" value="GUANYLATE_CYCLASE_1"/>
    <property type="match status" value="1"/>
</dbReference>
<evidence type="ECO:0000259" key="9">
    <source>
        <dbReference type="PROSITE" id="PS50125"/>
    </source>
</evidence>
<protein>
    <recommendedName>
        <fullName evidence="9">Guanylate cyclase domain-containing protein</fullName>
    </recommendedName>
</protein>
<reference evidence="10 12" key="1">
    <citation type="journal article" date="2012" name="Nature">
        <title>Algal genomes reveal evolutionary mosaicism and the fate of nucleomorphs.</title>
        <authorList>
            <consortium name="DOE Joint Genome Institute"/>
            <person name="Curtis B.A."/>
            <person name="Tanifuji G."/>
            <person name="Burki F."/>
            <person name="Gruber A."/>
            <person name="Irimia M."/>
            <person name="Maruyama S."/>
            <person name="Arias M.C."/>
            <person name="Ball S.G."/>
            <person name="Gile G.H."/>
            <person name="Hirakawa Y."/>
            <person name="Hopkins J.F."/>
            <person name="Kuo A."/>
            <person name="Rensing S.A."/>
            <person name="Schmutz J."/>
            <person name="Symeonidi A."/>
            <person name="Elias M."/>
            <person name="Eveleigh R.J."/>
            <person name="Herman E.K."/>
            <person name="Klute M.J."/>
            <person name="Nakayama T."/>
            <person name="Obornik M."/>
            <person name="Reyes-Prieto A."/>
            <person name="Armbrust E.V."/>
            <person name="Aves S.J."/>
            <person name="Beiko R.G."/>
            <person name="Coutinho P."/>
            <person name="Dacks J.B."/>
            <person name="Durnford D.G."/>
            <person name="Fast N.M."/>
            <person name="Green B.R."/>
            <person name="Grisdale C.J."/>
            <person name="Hempel F."/>
            <person name="Henrissat B."/>
            <person name="Hoppner M.P."/>
            <person name="Ishida K."/>
            <person name="Kim E."/>
            <person name="Koreny L."/>
            <person name="Kroth P.G."/>
            <person name="Liu Y."/>
            <person name="Malik S.B."/>
            <person name="Maier U.G."/>
            <person name="McRose D."/>
            <person name="Mock T."/>
            <person name="Neilson J.A."/>
            <person name="Onodera N.T."/>
            <person name="Poole A.M."/>
            <person name="Pritham E.J."/>
            <person name="Richards T.A."/>
            <person name="Rocap G."/>
            <person name="Roy S.W."/>
            <person name="Sarai C."/>
            <person name="Schaack S."/>
            <person name="Shirato S."/>
            <person name="Slamovits C.H."/>
            <person name="Spencer D.F."/>
            <person name="Suzuki S."/>
            <person name="Worden A.Z."/>
            <person name="Zauner S."/>
            <person name="Barry K."/>
            <person name="Bell C."/>
            <person name="Bharti A.K."/>
            <person name="Crow J.A."/>
            <person name="Grimwood J."/>
            <person name="Kramer R."/>
            <person name="Lindquist E."/>
            <person name="Lucas S."/>
            <person name="Salamov A."/>
            <person name="McFadden G.I."/>
            <person name="Lane C.E."/>
            <person name="Keeling P.J."/>
            <person name="Gray M.W."/>
            <person name="Grigoriev I.V."/>
            <person name="Archibald J.M."/>
        </authorList>
    </citation>
    <scope>NUCLEOTIDE SEQUENCE</scope>
    <source>
        <strain evidence="10 12">CCMP2712</strain>
    </source>
</reference>
<dbReference type="OrthoDB" id="354346at2759"/>
<dbReference type="InterPro" id="IPR018297">
    <property type="entry name" value="A/G_cyclase_CS"/>
</dbReference>
<evidence type="ECO:0000256" key="4">
    <source>
        <dbReference type="ARBA" id="ARBA00022989"/>
    </source>
</evidence>
<dbReference type="OMA" id="HISENMY"/>
<comment type="similarity">
    <text evidence="7">Belongs to the adenylyl cyclase class-4/guanylyl cyclase family.</text>
</comment>
<dbReference type="GO" id="GO:0005886">
    <property type="term" value="C:plasma membrane"/>
    <property type="evidence" value="ECO:0007669"/>
    <property type="project" value="TreeGrafter"/>
</dbReference>
<dbReference type="PaxDb" id="55529-EKX50660"/>
<dbReference type="HOGENOM" id="CLU_001072_6_1_1"/>
<evidence type="ECO:0000256" key="2">
    <source>
        <dbReference type="ARBA" id="ARBA00022692"/>
    </source>
</evidence>
<dbReference type="eggNOG" id="KOG1023">
    <property type="taxonomic scope" value="Eukaryota"/>
</dbReference>
<dbReference type="InterPro" id="IPR029787">
    <property type="entry name" value="Nucleotide_cyclase"/>
</dbReference>
<keyword evidence="6 7" id="KW-0456">Lyase</keyword>
<organism evidence="10">
    <name type="scientific">Guillardia theta (strain CCMP2712)</name>
    <name type="common">Cryptophyte</name>
    <dbReference type="NCBI Taxonomy" id="905079"/>
    <lineage>
        <taxon>Eukaryota</taxon>
        <taxon>Cryptophyceae</taxon>
        <taxon>Pyrenomonadales</taxon>
        <taxon>Geminigeraceae</taxon>
        <taxon>Guillardia</taxon>
    </lineage>
</organism>
<dbReference type="Pfam" id="PF00211">
    <property type="entry name" value="Guanylate_cyc"/>
    <property type="match status" value="1"/>
</dbReference>
<dbReference type="GO" id="GO:0004016">
    <property type="term" value="F:adenylate cyclase activity"/>
    <property type="evidence" value="ECO:0007669"/>
    <property type="project" value="TreeGrafter"/>
</dbReference>